<evidence type="ECO:0000313" key="2">
    <source>
        <dbReference type="Proteomes" id="UP000093000"/>
    </source>
</evidence>
<comment type="caution">
    <text evidence="1">The sequence shown here is derived from an EMBL/GenBank/DDBJ whole genome shotgun (WGS) entry which is preliminary data.</text>
</comment>
<dbReference type="EMBL" id="LUGH01000071">
    <property type="protein sequence ID" value="OBZ89931.1"/>
    <property type="molecule type" value="Genomic_DNA"/>
</dbReference>
<dbReference type="Proteomes" id="UP000093000">
    <property type="component" value="Unassembled WGS sequence"/>
</dbReference>
<proteinExistence type="predicted"/>
<gene>
    <name evidence="1" type="ORF">A0J61_02016</name>
</gene>
<organism evidence="1 2">
    <name type="scientific">Choanephora cucurbitarum</name>
    <dbReference type="NCBI Taxonomy" id="101091"/>
    <lineage>
        <taxon>Eukaryota</taxon>
        <taxon>Fungi</taxon>
        <taxon>Fungi incertae sedis</taxon>
        <taxon>Mucoromycota</taxon>
        <taxon>Mucoromycotina</taxon>
        <taxon>Mucoromycetes</taxon>
        <taxon>Mucorales</taxon>
        <taxon>Mucorineae</taxon>
        <taxon>Choanephoraceae</taxon>
        <taxon>Choanephoroideae</taxon>
        <taxon>Choanephora</taxon>
    </lineage>
</organism>
<name>A0A1C7NLA4_9FUNG</name>
<protein>
    <submittedName>
        <fullName evidence="1">Uncharacterized protein</fullName>
    </submittedName>
</protein>
<reference evidence="1 2" key="1">
    <citation type="submission" date="2016-03" db="EMBL/GenBank/DDBJ databases">
        <title>Choanephora cucurbitarum.</title>
        <authorList>
            <person name="Min B."/>
            <person name="Park H."/>
            <person name="Park J.-H."/>
            <person name="Shin H.-D."/>
            <person name="Choi I.-G."/>
        </authorList>
    </citation>
    <scope>NUCLEOTIDE SEQUENCE [LARGE SCALE GENOMIC DNA]</scope>
    <source>
        <strain evidence="1 2">KUS-F28377</strain>
    </source>
</reference>
<evidence type="ECO:0000313" key="1">
    <source>
        <dbReference type="EMBL" id="OBZ89931.1"/>
    </source>
</evidence>
<dbReference type="AlphaFoldDB" id="A0A1C7NLA4"/>
<accession>A0A1C7NLA4</accession>
<sequence>MSNTNKLPNIRFEANESTSTLCLENESEARLSTTSAFVSRKPSQCKFDSHNTMSIKNTEIIIVDRLMRSGVSDADYILQKKEEATLGIKEEEAFASQNIDEEEEDAYRWVILFAAFLAQGTSSSFLGSW</sequence>
<keyword evidence="2" id="KW-1185">Reference proteome</keyword>
<dbReference type="InParanoid" id="A0A1C7NLA4"/>
<dbReference type="STRING" id="101091.A0A1C7NLA4"/>